<name>A0A2R8AP01_9RHOB</name>
<dbReference type="InterPro" id="IPR002781">
    <property type="entry name" value="TM_pro_TauE-like"/>
</dbReference>
<organism evidence="9 10">
    <name type="scientific">Pseudoprimorskyibacter insulae</name>
    <dbReference type="NCBI Taxonomy" id="1695997"/>
    <lineage>
        <taxon>Bacteria</taxon>
        <taxon>Pseudomonadati</taxon>
        <taxon>Pseudomonadota</taxon>
        <taxon>Alphaproteobacteria</taxon>
        <taxon>Rhodobacterales</taxon>
        <taxon>Paracoccaceae</taxon>
        <taxon>Pseudoprimorskyibacter</taxon>
    </lineage>
</organism>
<feature type="transmembrane region" description="Helical" evidence="8">
    <location>
        <begin position="138"/>
        <end position="158"/>
    </location>
</feature>
<keyword evidence="3" id="KW-0813">Transport</keyword>
<reference evidence="10" key="1">
    <citation type="submission" date="2018-03" db="EMBL/GenBank/DDBJ databases">
        <authorList>
            <person name="Rodrigo-Torres L."/>
            <person name="Arahal R. D."/>
            <person name="Lucena T."/>
        </authorList>
    </citation>
    <scope>NUCLEOTIDE SEQUENCE [LARGE SCALE GENOMIC DNA]</scope>
    <source>
        <strain evidence="10">CECT 8871</strain>
    </source>
</reference>
<keyword evidence="10" id="KW-1185">Reference proteome</keyword>
<gene>
    <name evidence="9" type="ORF">PRI8871_00294</name>
</gene>
<feature type="transmembrane region" description="Helical" evidence="8">
    <location>
        <begin position="84"/>
        <end position="101"/>
    </location>
</feature>
<feature type="transmembrane region" description="Helical" evidence="8">
    <location>
        <begin position="178"/>
        <end position="195"/>
    </location>
</feature>
<dbReference type="RefSeq" id="WP_108884408.1">
    <property type="nucleotide sequence ID" value="NZ_OMOJ01000001.1"/>
</dbReference>
<dbReference type="InterPro" id="IPR052017">
    <property type="entry name" value="TSUP"/>
</dbReference>
<evidence type="ECO:0000256" key="4">
    <source>
        <dbReference type="ARBA" id="ARBA00022475"/>
    </source>
</evidence>
<feature type="transmembrane region" description="Helical" evidence="8">
    <location>
        <begin position="107"/>
        <end position="126"/>
    </location>
</feature>
<evidence type="ECO:0000313" key="10">
    <source>
        <dbReference type="Proteomes" id="UP000244904"/>
    </source>
</evidence>
<dbReference type="Proteomes" id="UP000244904">
    <property type="component" value="Unassembled WGS sequence"/>
</dbReference>
<keyword evidence="7 8" id="KW-0472">Membrane</keyword>
<keyword evidence="4 8" id="KW-1003">Cell membrane</keyword>
<evidence type="ECO:0000256" key="1">
    <source>
        <dbReference type="ARBA" id="ARBA00004651"/>
    </source>
</evidence>
<evidence type="ECO:0000256" key="7">
    <source>
        <dbReference type="ARBA" id="ARBA00023136"/>
    </source>
</evidence>
<comment type="similarity">
    <text evidence="2 8">Belongs to the 4-toluene sulfonate uptake permease (TSUP) (TC 2.A.102) family.</text>
</comment>
<comment type="subcellular location">
    <subcellularLocation>
        <location evidence="1 8">Cell membrane</location>
        <topology evidence="1 8">Multi-pass membrane protein</topology>
    </subcellularLocation>
</comment>
<keyword evidence="5 8" id="KW-0812">Transmembrane</keyword>
<dbReference type="PANTHER" id="PTHR30269">
    <property type="entry name" value="TRANSMEMBRANE PROTEIN YFCA"/>
    <property type="match status" value="1"/>
</dbReference>
<feature type="transmembrane region" description="Helical" evidence="8">
    <location>
        <begin position="12"/>
        <end position="38"/>
    </location>
</feature>
<feature type="transmembrane region" description="Helical" evidence="8">
    <location>
        <begin position="50"/>
        <end position="72"/>
    </location>
</feature>
<dbReference type="PANTHER" id="PTHR30269:SF32">
    <property type="entry name" value="MEMBRANE TRANSPORTER PROTEIN-RELATED"/>
    <property type="match status" value="1"/>
</dbReference>
<proteinExistence type="inferred from homology"/>
<feature type="transmembrane region" description="Helical" evidence="8">
    <location>
        <begin position="237"/>
        <end position="254"/>
    </location>
</feature>
<dbReference type="Pfam" id="PF01925">
    <property type="entry name" value="TauE"/>
    <property type="match status" value="1"/>
</dbReference>
<dbReference type="GO" id="GO:0005886">
    <property type="term" value="C:plasma membrane"/>
    <property type="evidence" value="ECO:0007669"/>
    <property type="project" value="UniProtKB-SubCell"/>
</dbReference>
<feature type="transmembrane region" description="Helical" evidence="8">
    <location>
        <begin position="207"/>
        <end position="225"/>
    </location>
</feature>
<accession>A0A2R8AP01</accession>
<evidence type="ECO:0000256" key="5">
    <source>
        <dbReference type="ARBA" id="ARBA00022692"/>
    </source>
</evidence>
<sequence>MSIFSTIDSTVLIVAAVLIGLAGGFVKGAVGFALPMILISGLSTFLPPEVALAGLILPTVVTNGVQALRHGLAEALASVKRFKVFLAVGAVMLLASSQLVTILPGRWILLAIGVPVTGFAVLQLTGWQAKRQENPSRVLEVGIAAFAGFVGGISGVWGPPTVAYLTILGTEKKEHMRVQGVIYGLGAVLLVFAHLKSGVLNAQTVPFSVAMLVPVLAGMWIGMRFHDRLDAVKFKRMTLAILLIAGLNLIRKGLMG</sequence>
<evidence type="ECO:0000256" key="2">
    <source>
        <dbReference type="ARBA" id="ARBA00009142"/>
    </source>
</evidence>
<keyword evidence="6 8" id="KW-1133">Transmembrane helix</keyword>
<dbReference type="AlphaFoldDB" id="A0A2R8AP01"/>
<dbReference type="OrthoDB" id="9800873at2"/>
<dbReference type="EMBL" id="OMOJ01000001">
    <property type="protein sequence ID" value="SPF77710.1"/>
    <property type="molecule type" value="Genomic_DNA"/>
</dbReference>
<evidence type="ECO:0000256" key="8">
    <source>
        <dbReference type="RuleBase" id="RU363041"/>
    </source>
</evidence>
<evidence type="ECO:0000313" key="9">
    <source>
        <dbReference type="EMBL" id="SPF77710.1"/>
    </source>
</evidence>
<evidence type="ECO:0000256" key="6">
    <source>
        <dbReference type="ARBA" id="ARBA00022989"/>
    </source>
</evidence>
<protein>
    <recommendedName>
        <fullName evidence="8">Probable membrane transporter protein</fullName>
    </recommendedName>
</protein>
<evidence type="ECO:0000256" key="3">
    <source>
        <dbReference type="ARBA" id="ARBA00022448"/>
    </source>
</evidence>